<evidence type="ECO:0000256" key="1">
    <source>
        <dbReference type="ARBA" id="ARBA00022448"/>
    </source>
</evidence>
<protein>
    <submittedName>
        <fullName evidence="6">Thioredoxin</fullName>
    </submittedName>
</protein>
<dbReference type="Proteomes" id="UP001208692">
    <property type="component" value="Unassembled WGS sequence"/>
</dbReference>
<keyword evidence="2" id="KW-0249">Electron transport</keyword>
<organism evidence="6 7">
    <name type="scientific">Capnocytophaga catalasegens</name>
    <dbReference type="NCBI Taxonomy" id="1004260"/>
    <lineage>
        <taxon>Bacteria</taxon>
        <taxon>Pseudomonadati</taxon>
        <taxon>Bacteroidota</taxon>
        <taxon>Flavobacteriia</taxon>
        <taxon>Flavobacteriales</taxon>
        <taxon>Flavobacteriaceae</taxon>
        <taxon>Capnocytophaga</taxon>
    </lineage>
</organism>
<keyword evidence="7" id="KW-1185">Reference proteome</keyword>
<dbReference type="InterPro" id="IPR017937">
    <property type="entry name" value="Thioredoxin_CS"/>
</dbReference>
<reference evidence="6 7" key="1">
    <citation type="submission" date="2021-11" db="EMBL/GenBank/DDBJ databases">
        <title>Draft genome sequence of Capnocytophaga sp. strain KC07075 isolated from cat oral cavity.</title>
        <authorList>
            <person name="Suzuki M."/>
            <person name="Imaoka K."/>
            <person name="Kimura M."/>
            <person name="Morikawa S."/>
            <person name="Maeda K."/>
        </authorList>
    </citation>
    <scope>NUCLEOTIDE SEQUENCE [LARGE SCALE GENOMIC DNA]</scope>
    <source>
        <strain evidence="6 7">KC07079</strain>
    </source>
</reference>
<evidence type="ECO:0000313" key="6">
    <source>
        <dbReference type="EMBL" id="GJM53825.1"/>
    </source>
</evidence>
<keyword evidence="4" id="KW-0676">Redox-active center</keyword>
<accession>A0ABQ4VW67</accession>
<dbReference type="PROSITE" id="PS00194">
    <property type="entry name" value="THIOREDOXIN_1"/>
    <property type="match status" value="1"/>
</dbReference>
<evidence type="ECO:0000259" key="5">
    <source>
        <dbReference type="Pfam" id="PF13098"/>
    </source>
</evidence>
<gene>
    <name evidence="6" type="ORF">RCZ16_21410</name>
</gene>
<keyword evidence="3" id="KW-1015">Disulfide bond</keyword>
<dbReference type="PANTHER" id="PTHR45663">
    <property type="entry name" value="GEO12009P1"/>
    <property type="match status" value="1"/>
</dbReference>
<evidence type="ECO:0000256" key="2">
    <source>
        <dbReference type="ARBA" id="ARBA00022982"/>
    </source>
</evidence>
<name>A0ABQ4VW67_9FLAO</name>
<proteinExistence type="predicted"/>
<keyword evidence="1" id="KW-0813">Transport</keyword>
<evidence type="ECO:0000256" key="3">
    <source>
        <dbReference type="ARBA" id="ARBA00023157"/>
    </source>
</evidence>
<dbReference type="SUPFAM" id="SSF52833">
    <property type="entry name" value="Thioredoxin-like"/>
    <property type="match status" value="1"/>
</dbReference>
<comment type="caution">
    <text evidence="6">The sequence shown here is derived from an EMBL/GenBank/DDBJ whole genome shotgun (WGS) entry which is preliminary data.</text>
</comment>
<dbReference type="Pfam" id="PF13098">
    <property type="entry name" value="Thioredoxin_2"/>
    <property type="match status" value="1"/>
</dbReference>
<feature type="domain" description="Thioredoxin-like fold" evidence="5">
    <location>
        <begin position="27"/>
        <end position="142"/>
    </location>
</feature>
<dbReference type="InterPro" id="IPR036249">
    <property type="entry name" value="Thioredoxin-like_sf"/>
</dbReference>
<dbReference type="InterPro" id="IPR012336">
    <property type="entry name" value="Thioredoxin-like_fold"/>
</dbReference>
<evidence type="ECO:0000313" key="7">
    <source>
        <dbReference type="Proteomes" id="UP001208692"/>
    </source>
</evidence>
<evidence type="ECO:0000256" key="4">
    <source>
        <dbReference type="ARBA" id="ARBA00023284"/>
    </source>
</evidence>
<dbReference type="Gene3D" id="3.40.30.10">
    <property type="entry name" value="Glutaredoxin"/>
    <property type="match status" value="1"/>
</dbReference>
<dbReference type="PANTHER" id="PTHR45663:SF11">
    <property type="entry name" value="GEO12009P1"/>
    <property type="match status" value="1"/>
</dbReference>
<dbReference type="EMBL" id="BQKB01000050">
    <property type="protein sequence ID" value="GJM53825.1"/>
    <property type="molecule type" value="Genomic_DNA"/>
</dbReference>
<sequence>MLFLWVGVASAQEIKWMSLNQALVAQKKNPKKIFIDVYTEWCGPCKMLEKNTFQNKDVAKYINDKFYAVKFNGEGNEEVTYQNRTYKNPQYDPAKANTRNSPHEFAGALGIRAYPTMIILNEKGEVLFPITGYYTATQLEPMIKLLGDDTYLKVKTQAEYDSYLKNFKGTFKD</sequence>